<evidence type="ECO:0000313" key="16">
    <source>
        <dbReference type="Proteomes" id="UP000241890"/>
    </source>
</evidence>
<protein>
    <recommendedName>
        <fullName evidence="12">persulfide dioxygenase</fullName>
        <ecNumber evidence="12">1.13.11.18</ecNumber>
    </recommendedName>
    <alternativeName>
        <fullName evidence="13">Sulfur dioxygenase ETHE1</fullName>
    </alternativeName>
</protein>
<evidence type="ECO:0000256" key="2">
    <source>
        <dbReference type="ARBA" id="ARBA00004173"/>
    </source>
</evidence>
<dbReference type="GO" id="GO:0005739">
    <property type="term" value="C:mitochondrion"/>
    <property type="evidence" value="ECO:0007669"/>
    <property type="project" value="UniProtKB-SubCell"/>
</dbReference>
<keyword evidence="8" id="KW-0560">Oxidoreductase</keyword>
<evidence type="ECO:0000256" key="6">
    <source>
        <dbReference type="ARBA" id="ARBA00022964"/>
    </source>
</evidence>
<accession>A0A2R5GCA6</accession>
<gene>
    <name evidence="15" type="ORF">FCC1311_020102</name>
</gene>
<dbReference type="EC" id="1.13.11.18" evidence="12"/>
<dbReference type="FunFam" id="3.60.15.10:FF:000013">
    <property type="entry name" value="Persulfide dioxygenase ETHE1, mitochondrial"/>
    <property type="match status" value="1"/>
</dbReference>
<evidence type="ECO:0000256" key="11">
    <source>
        <dbReference type="ARBA" id="ARBA00050990"/>
    </source>
</evidence>
<dbReference type="GO" id="GO:0006749">
    <property type="term" value="P:glutathione metabolic process"/>
    <property type="evidence" value="ECO:0007669"/>
    <property type="project" value="InterPro"/>
</dbReference>
<dbReference type="InterPro" id="IPR036866">
    <property type="entry name" value="RibonucZ/Hydroxyglut_hydro"/>
</dbReference>
<dbReference type="CDD" id="cd07724">
    <property type="entry name" value="POD-like_MBL-fold"/>
    <property type="match status" value="1"/>
</dbReference>
<keyword evidence="7" id="KW-0007">Acetylation</keyword>
<keyword evidence="10" id="KW-0496">Mitochondrion</keyword>
<evidence type="ECO:0000256" key="12">
    <source>
        <dbReference type="ARBA" id="ARBA00066686"/>
    </source>
</evidence>
<evidence type="ECO:0000259" key="14">
    <source>
        <dbReference type="SMART" id="SM00849"/>
    </source>
</evidence>
<evidence type="ECO:0000256" key="1">
    <source>
        <dbReference type="ARBA" id="ARBA00001954"/>
    </source>
</evidence>
<comment type="subcellular location">
    <subcellularLocation>
        <location evidence="2">Mitochondrion</location>
    </subcellularLocation>
</comment>
<dbReference type="Gene3D" id="3.60.15.10">
    <property type="entry name" value="Ribonuclease Z/Hydroxyacylglutathione hydrolase-like"/>
    <property type="match status" value="1"/>
</dbReference>
<dbReference type="SMART" id="SM00849">
    <property type="entry name" value="Lactamase_B"/>
    <property type="match status" value="1"/>
</dbReference>
<comment type="caution">
    <text evidence="15">The sequence shown here is derived from an EMBL/GenBank/DDBJ whole genome shotgun (WGS) entry which is preliminary data.</text>
</comment>
<comment type="catalytic activity">
    <reaction evidence="11">
        <text>S-sulfanylglutathione + O2 + H2O = sulfite + glutathione + 2 H(+)</text>
        <dbReference type="Rhea" id="RHEA:12981"/>
        <dbReference type="ChEBI" id="CHEBI:15377"/>
        <dbReference type="ChEBI" id="CHEBI:15378"/>
        <dbReference type="ChEBI" id="CHEBI:15379"/>
        <dbReference type="ChEBI" id="CHEBI:17359"/>
        <dbReference type="ChEBI" id="CHEBI:57925"/>
        <dbReference type="ChEBI" id="CHEBI:58905"/>
        <dbReference type="EC" id="1.13.11.18"/>
    </reaction>
</comment>
<evidence type="ECO:0000256" key="9">
    <source>
        <dbReference type="ARBA" id="ARBA00023004"/>
    </source>
</evidence>
<dbReference type="InterPro" id="IPR051682">
    <property type="entry name" value="Mito_Persulfide_Diox"/>
</dbReference>
<dbReference type="GO" id="GO:0016787">
    <property type="term" value="F:hydrolase activity"/>
    <property type="evidence" value="ECO:0007669"/>
    <property type="project" value="UniProtKB-KW"/>
</dbReference>
<evidence type="ECO:0000256" key="13">
    <source>
        <dbReference type="ARBA" id="ARBA00077964"/>
    </source>
</evidence>
<evidence type="ECO:0000256" key="4">
    <source>
        <dbReference type="ARBA" id="ARBA00022723"/>
    </source>
</evidence>
<comment type="cofactor">
    <cofactor evidence="1">
        <name>Fe(2+)</name>
        <dbReference type="ChEBI" id="CHEBI:29033"/>
    </cofactor>
</comment>
<keyword evidence="5" id="KW-0809">Transit peptide</keyword>
<evidence type="ECO:0000313" key="15">
    <source>
        <dbReference type="EMBL" id="GBG25791.1"/>
    </source>
</evidence>
<feature type="domain" description="Metallo-beta-lactamase" evidence="14">
    <location>
        <begin position="21"/>
        <end position="189"/>
    </location>
</feature>
<dbReference type="EMBL" id="BEYU01000015">
    <property type="protein sequence ID" value="GBG25791.1"/>
    <property type="molecule type" value="Genomic_DNA"/>
</dbReference>
<dbReference type="GO" id="GO:0050313">
    <property type="term" value="F:sulfur dioxygenase activity"/>
    <property type="evidence" value="ECO:0007669"/>
    <property type="project" value="UniProtKB-EC"/>
</dbReference>
<evidence type="ECO:0000256" key="3">
    <source>
        <dbReference type="ARBA" id="ARBA00006759"/>
    </source>
</evidence>
<evidence type="ECO:0000256" key="5">
    <source>
        <dbReference type="ARBA" id="ARBA00022946"/>
    </source>
</evidence>
<dbReference type="InParanoid" id="A0A2R5GCA6"/>
<dbReference type="InterPro" id="IPR001279">
    <property type="entry name" value="Metallo-B-lactamas"/>
</dbReference>
<evidence type="ECO:0000256" key="10">
    <source>
        <dbReference type="ARBA" id="ARBA00023128"/>
    </source>
</evidence>
<keyword evidence="4" id="KW-0479">Metal-binding</keyword>
<dbReference type="OrthoDB" id="449487at2759"/>
<dbReference type="SUPFAM" id="SSF56281">
    <property type="entry name" value="Metallo-hydrolase/oxidoreductase"/>
    <property type="match status" value="1"/>
</dbReference>
<keyword evidence="16" id="KW-1185">Reference proteome</keyword>
<keyword evidence="15" id="KW-0378">Hydrolase</keyword>
<dbReference type="Proteomes" id="UP000241890">
    <property type="component" value="Unassembled WGS sequence"/>
</dbReference>
<comment type="similarity">
    <text evidence="3">Belongs to the metallo-beta-lactamase superfamily. Glyoxalase II family.</text>
</comment>
<dbReference type="GO" id="GO:0070813">
    <property type="term" value="P:hydrogen sulfide metabolic process"/>
    <property type="evidence" value="ECO:0007669"/>
    <property type="project" value="TreeGrafter"/>
</dbReference>
<evidence type="ECO:0000256" key="8">
    <source>
        <dbReference type="ARBA" id="ARBA00023002"/>
    </source>
</evidence>
<dbReference type="GO" id="GO:0046872">
    <property type="term" value="F:metal ion binding"/>
    <property type="evidence" value="ECO:0007669"/>
    <property type="project" value="UniProtKB-KW"/>
</dbReference>
<dbReference type="AlphaFoldDB" id="A0A2R5GCA6"/>
<dbReference type="InterPro" id="IPR044528">
    <property type="entry name" value="POD-like_MBL-fold"/>
</dbReference>
<evidence type="ECO:0000256" key="7">
    <source>
        <dbReference type="ARBA" id="ARBA00022990"/>
    </source>
</evidence>
<dbReference type="PANTHER" id="PTHR43084:SF1">
    <property type="entry name" value="PERSULFIDE DIOXYGENASE ETHE1, MITOCHONDRIAL"/>
    <property type="match status" value="1"/>
</dbReference>
<dbReference type="Pfam" id="PF00753">
    <property type="entry name" value="Lactamase_B"/>
    <property type="match status" value="1"/>
</dbReference>
<name>A0A2R5GCA6_9STRA</name>
<dbReference type="PANTHER" id="PTHR43084">
    <property type="entry name" value="PERSULFIDE DIOXYGENASE ETHE1"/>
    <property type="match status" value="1"/>
</dbReference>
<reference evidence="15 16" key="1">
    <citation type="submission" date="2017-12" db="EMBL/GenBank/DDBJ databases">
        <title>Sequencing, de novo assembly and annotation of complete genome of a new Thraustochytrid species, strain FCC1311.</title>
        <authorList>
            <person name="Sedici K."/>
            <person name="Godart F."/>
            <person name="Aiese Cigliano R."/>
            <person name="Sanseverino W."/>
            <person name="Barakat M."/>
            <person name="Ortet P."/>
            <person name="Marechal E."/>
            <person name="Cagnac O."/>
            <person name="Amato A."/>
        </authorList>
    </citation>
    <scope>NUCLEOTIDE SEQUENCE [LARGE SCALE GENOMIC DNA]</scope>
</reference>
<sequence length="249" mass="27733">MHRAVPGSQLVFRQLFDQTSCTYTYLIGDRESGDAAIIDPVLSHTDRDLELLEEVFKKPNLRYAVNTHVHADHLTATGRMKKRIPDLESVLGAAGNEAAKADVKVAEGNALSIGRFSLTFLHTPGHTQGCHTLVLKDDADRQLAFTGDTLLIRGCGRTDFQGGSSDELYDSVQQKIFTLDEDTILLPAHDYRGRTMSTVCEEKRYNPRLSKDKATFKSIMANLNLQYPKQIDRALPFNMLCGLHEVPGE</sequence>
<organism evidence="15 16">
    <name type="scientific">Hondaea fermentalgiana</name>
    <dbReference type="NCBI Taxonomy" id="2315210"/>
    <lineage>
        <taxon>Eukaryota</taxon>
        <taxon>Sar</taxon>
        <taxon>Stramenopiles</taxon>
        <taxon>Bigyra</taxon>
        <taxon>Labyrinthulomycetes</taxon>
        <taxon>Thraustochytrida</taxon>
        <taxon>Thraustochytriidae</taxon>
        <taxon>Hondaea</taxon>
    </lineage>
</organism>
<keyword evidence="6" id="KW-0223">Dioxygenase</keyword>
<keyword evidence="9" id="KW-0408">Iron</keyword>
<proteinExistence type="inferred from homology"/>